<organism evidence="7">
    <name type="scientific">Dictyoglomus thermophilum</name>
    <dbReference type="NCBI Taxonomy" id="14"/>
    <lineage>
        <taxon>Bacteria</taxon>
        <taxon>Pseudomonadati</taxon>
        <taxon>Dictyoglomota</taxon>
        <taxon>Dictyoglomia</taxon>
        <taxon>Dictyoglomales</taxon>
        <taxon>Dictyoglomaceae</taxon>
        <taxon>Dictyoglomus</taxon>
    </lineage>
</organism>
<keyword evidence="3 5" id="KW-1133">Transmembrane helix</keyword>
<dbReference type="InterPro" id="IPR000515">
    <property type="entry name" value="MetI-like"/>
</dbReference>
<dbReference type="Gene3D" id="1.10.3720.10">
    <property type="entry name" value="MetI-like"/>
    <property type="match status" value="1"/>
</dbReference>
<evidence type="ECO:0000259" key="6">
    <source>
        <dbReference type="PROSITE" id="PS50928"/>
    </source>
</evidence>
<feature type="transmembrane region" description="Helical" evidence="5">
    <location>
        <begin position="6"/>
        <end position="27"/>
    </location>
</feature>
<keyword evidence="4 5" id="KW-0472">Membrane</keyword>
<feature type="domain" description="ABC transmembrane type-1" evidence="6">
    <location>
        <begin position="1"/>
        <end position="52"/>
    </location>
</feature>
<dbReference type="InterPro" id="IPR035906">
    <property type="entry name" value="MetI-like_sf"/>
</dbReference>
<dbReference type="PROSITE" id="PS50928">
    <property type="entry name" value="ABC_TM1"/>
    <property type="match status" value="1"/>
</dbReference>
<dbReference type="AlphaFoldDB" id="A0A7C3RLZ5"/>
<name>A0A7C3RLZ5_DICTH</name>
<evidence type="ECO:0000256" key="2">
    <source>
        <dbReference type="ARBA" id="ARBA00022692"/>
    </source>
</evidence>
<gene>
    <name evidence="7" type="ORF">ENW00_03535</name>
</gene>
<protein>
    <recommendedName>
        <fullName evidence="6">ABC transmembrane type-1 domain-containing protein</fullName>
    </recommendedName>
</protein>
<keyword evidence="2 5" id="KW-0812">Transmembrane</keyword>
<evidence type="ECO:0000256" key="4">
    <source>
        <dbReference type="ARBA" id="ARBA00023136"/>
    </source>
</evidence>
<dbReference type="EMBL" id="DTIN01000011">
    <property type="protein sequence ID" value="HFX13217.1"/>
    <property type="molecule type" value="Genomic_DNA"/>
</dbReference>
<comment type="caution">
    <text evidence="7">The sequence shown here is derived from an EMBL/GenBank/DDBJ whole genome shotgun (WGS) entry which is preliminary data.</text>
</comment>
<accession>A0A7C3RLZ5</accession>
<sequence length="52" mass="5764">MFLKVVLPNVLPGLIAVSILAFMSSYTEYLYSLILTRTHTTTLPVLMAGYLS</sequence>
<dbReference type="SUPFAM" id="SSF161098">
    <property type="entry name" value="MetI-like"/>
    <property type="match status" value="1"/>
</dbReference>
<dbReference type="GO" id="GO:0005886">
    <property type="term" value="C:plasma membrane"/>
    <property type="evidence" value="ECO:0007669"/>
    <property type="project" value="UniProtKB-SubCell"/>
</dbReference>
<evidence type="ECO:0000256" key="3">
    <source>
        <dbReference type="ARBA" id="ARBA00022989"/>
    </source>
</evidence>
<dbReference type="GO" id="GO:0055085">
    <property type="term" value="P:transmembrane transport"/>
    <property type="evidence" value="ECO:0007669"/>
    <property type="project" value="InterPro"/>
</dbReference>
<comment type="subcellular location">
    <subcellularLocation>
        <location evidence="1">Cell membrane</location>
        <topology evidence="1">Multi-pass membrane protein</topology>
    </subcellularLocation>
</comment>
<evidence type="ECO:0000313" key="7">
    <source>
        <dbReference type="EMBL" id="HFX13217.1"/>
    </source>
</evidence>
<proteinExistence type="predicted"/>
<evidence type="ECO:0000256" key="1">
    <source>
        <dbReference type="ARBA" id="ARBA00004651"/>
    </source>
</evidence>
<evidence type="ECO:0000256" key="5">
    <source>
        <dbReference type="SAM" id="Phobius"/>
    </source>
</evidence>
<reference evidence="7" key="1">
    <citation type="journal article" date="2020" name="mSystems">
        <title>Genome- and Community-Level Interaction Insights into Carbon Utilization and Element Cycling Functions of Hydrothermarchaeota in Hydrothermal Sediment.</title>
        <authorList>
            <person name="Zhou Z."/>
            <person name="Liu Y."/>
            <person name="Xu W."/>
            <person name="Pan J."/>
            <person name="Luo Z.H."/>
            <person name="Li M."/>
        </authorList>
    </citation>
    <scope>NUCLEOTIDE SEQUENCE [LARGE SCALE GENOMIC DNA]</scope>
    <source>
        <strain evidence="7">SpSt-81</strain>
    </source>
</reference>